<evidence type="ECO:0000313" key="1">
    <source>
        <dbReference type="EMBL" id="KAH7659367.1"/>
    </source>
</evidence>
<keyword evidence="1" id="KW-0808">Transferase</keyword>
<evidence type="ECO:0000313" key="2">
    <source>
        <dbReference type="Proteomes" id="UP000827976"/>
    </source>
</evidence>
<dbReference type="EC" id="2.7.1.138" evidence="1"/>
<proteinExistence type="predicted"/>
<name>A0ACB7UGJ6_DIOAL</name>
<comment type="caution">
    <text evidence="1">The sequence shown here is derived from an EMBL/GenBank/DDBJ whole genome shotgun (WGS) entry which is preliminary data.</text>
</comment>
<dbReference type="Proteomes" id="UP000827976">
    <property type="component" value="Chromosome 16"/>
</dbReference>
<gene>
    <name evidence="1" type="ORF">IHE45_16G026900</name>
</gene>
<keyword evidence="2" id="KW-1185">Reference proteome</keyword>
<accession>A0ACB7UGJ6</accession>
<keyword evidence="1" id="KW-0418">Kinase</keyword>
<reference evidence="2" key="1">
    <citation type="journal article" date="2022" name="Nat. Commun.">
        <title>Chromosome evolution and the genetic basis of agronomically important traits in greater yam.</title>
        <authorList>
            <person name="Bredeson J.V."/>
            <person name="Lyons J.B."/>
            <person name="Oniyinde I.O."/>
            <person name="Okereke N.R."/>
            <person name="Kolade O."/>
            <person name="Nnabue I."/>
            <person name="Nwadili C.O."/>
            <person name="Hribova E."/>
            <person name="Parker M."/>
            <person name="Nwogha J."/>
            <person name="Shu S."/>
            <person name="Carlson J."/>
            <person name="Kariba R."/>
            <person name="Muthemba S."/>
            <person name="Knop K."/>
            <person name="Barton G.J."/>
            <person name="Sherwood A.V."/>
            <person name="Lopez-Montes A."/>
            <person name="Asiedu R."/>
            <person name="Jamnadass R."/>
            <person name="Muchugi A."/>
            <person name="Goodstein D."/>
            <person name="Egesi C.N."/>
            <person name="Featherston J."/>
            <person name="Asfaw A."/>
            <person name="Simpson G.G."/>
            <person name="Dolezel J."/>
            <person name="Hendre P.S."/>
            <person name="Van Deynze A."/>
            <person name="Kumar P.L."/>
            <person name="Obidiegwu J.E."/>
            <person name="Bhattacharjee R."/>
            <person name="Rokhsar D.S."/>
        </authorList>
    </citation>
    <scope>NUCLEOTIDE SEQUENCE [LARGE SCALE GENOMIC DNA]</scope>
    <source>
        <strain evidence="2">cv. TDa95/00328</strain>
    </source>
</reference>
<protein>
    <submittedName>
        <fullName evidence="1">Ceramide kinase protein</fullName>
        <ecNumber evidence="1">2.7.1.138</ecNumber>
    </submittedName>
</protein>
<organism evidence="1 2">
    <name type="scientific">Dioscorea alata</name>
    <name type="common">Purple yam</name>
    <dbReference type="NCBI Taxonomy" id="55571"/>
    <lineage>
        <taxon>Eukaryota</taxon>
        <taxon>Viridiplantae</taxon>
        <taxon>Streptophyta</taxon>
        <taxon>Embryophyta</taxon>
        <taxon>Tracheophyta</taxon>
        <taxon>Spermatophyta</taxon>
        <taxon>Magnoliopsida</taxon>
        <taxon>Liliopsida</taxon>
        <taxon>Dioscoreales</taxon>
        <taxon>Dioscoreaceae</taxon>
        <taxon>Dioscorea</taxon>
    </lineage>
</organism>
<dbReference type="EMBL" id="CM037026">
    <property type="protein sequence ID" value="KAH7659367.1"/>
    <property type="molecule type" value="Genomic_DNA"/>
</dbReference>
<sequence>MERNGSALPSSALFLDRVGEVRLTLNGDGFSWKPIDSDHAELNSRSCLGIKINGETEAEIKYSDIYAIECIGWGLIHDFTASVGGLISGRNLEMFRFVVHSYYKQGASHAPGPWILSEYMFGHNDLKTCQAWAEQLNSIIQMEIGRPKSLLVFVHPLCGKGKGWKNWETVAPLFSRAKVEVKVNVTQRAGHAYDIITSSTDKVLGAFDGIVAVGGDGLFNEILNGLLSSRHKAPYPPAPVDFGYTGSLDQDQQHRINSFDDRASNENDAHEPLISTSESNGGGISNIKHQLEQCNADQDPVLSFPNDWFRLGLIPSGSTDAIVISTTGLRDPITSALQIILGYKAPLDIAQVVRWKTRLSSVDVPFVRYAASFVGYGFYGDVIKESEKYRWMGPVRYDYAGTKVFLKHRSFEAEVAFLETESVETTTRSSGKTQSAQLSPERPKKMICCRNCTVCKETMNSIASPANRIIASPGIHSGGSRWLRSKGRFLSIGGAVISCRNERAPDGLVADAHLADGFLHLIMIKDCPRPSLLMASNTAYKKGF</sequence>